<evidence type="ECO:0000313" key="2">
    <source>
        <dbReference type="WBParaSite" id="scf7180000420926.g5944"/>
    </source>
</evidence>
<proteinExistence type="predicted"/>
<organism evidence="1 2">
    <name type="scientific">Meloidogyne floridensis</name>
    <dbReference type="NCBI Taxonomy" id="298350"/>
    <lineage>
        <taxon>Eukaryota</taxon>
        <taxon>Metazoa</taxon>
        <taxon>Ecdysozoa</taxon>
        <taxon>Nematoda</taxon>
        <taxon>Chromadorea</taxon>
        <taxon>Rhabditida</taxon>
        <taxon>Tylenchina</taxon>
        <taxon>Tylenchomorpha</taxon>
        <taxon>Tylenchoidea</taxon>
        <taxon>Meloidogynidae</taxon>
        <taxon>Meloidogyninae</taxon>
        <taxon>Meloidogyne</taxon>
    </lineage>
</organism>
<name>A0A915NQ70_9BILA</name>
<dbReference type="WBParaSite" id="scf7180000420926.g5944">
    <property type="protein sequence ID" value="scf7180000420926.g5944"/>
    <property type="gene ID" value="scf7180000420926.g5944"/>
</dbReference>
<sequence>MTEEESSTSDFDPLHFVLKQNDNIIQLQFKFMEEMKKTSLLEEKNISVQNDMKILTKDINQFMGEKEKFVTKLEEKNLSLENEINKKL</sequence>
<evidence type="ECO:0000313" key="1">
    <source>
        <dbReference type="Proteomes" id="UP000887560"/>
    </source>
</evidence>
<accession>A0A915NQ70</accession>
<reference evidence="2" key="1">
    <citation type="submission" date="2022-11" db="UniProtKB">
        <authorList>
            <consortium name="WormBaseParasite"/>
        </authorList>
    </citation>
    <scope>IDENTIFICATION</scope>
</reference>
<keyword evidence="1" id="KW-1185">Reference proteome</keyword>
<protein>
    <submittedName>
        <fullName evidence="2">Uncharacterized protein</fullName>
    </submittedName>
</protein>
<dbReference type="AlphaFoldDB" id="A0A915NQ70"/>
<dbReference type="Proteomes" id="UP000887560">
    <property type="component" value="Unplaced"/>
</dbReference>